<evidence type="ECO:0000256" key="3">
    <source>
        <dbReference type="ARBA" id="ARBA00022692"/>
    </source>
</evidence>
<organism evidence="8 9">
    <name type="scientific">Portunus trituberculatus</name>
    <name type="common">Swimming crab</name>
    <name type="synonym">Neptunus trituberculatus</name>
    <dbReference type="NCBI Taxonomy" id="210409"/>
    <lineage>
        <taxon>Eukaryota</taxon>
        <taxon>Metazoa</taxon>
        <taxon>Ecdysozoa</taxon>
        <taxon>Arthropoda</taxon>
        <taxon>Crustacea</taxon>
        <taxon>Multicrustacea</taxon>
        <taxon>Malacostraca</taxon>
        <taxon>Eumalacostraca</taxon>
        <taxon>Eucarida</taxon>
        <taxon>Decapoda</taxon>
        <taxon>Pleocyemata</taxon>
        <taxon>Brachyura</taxon>
        <taxon>Eubrachyura</taxon>
        <taxon>Portunoidea</taxon>
        <taxon>Portunidae</taxon>
        <taxon>Portuninae</taxon>
        <taxon>Portunus</taxon>
    </lineage>
</organism>
<accession>A0A5B7GN23</accession>
<feature type="signal peptide" evidence="7">
    <location>
        <begin position="1"/>
        <end position="21"/>
    </location>
</feature>
<dbReference type="Proteomes" id="UP000324222">
    <property type="component" value="Unassembled WGS sequence"/>
</dbReference>
<gene>
    <name evidence="8" type="ORF">E2C01_055654</name>
</gene>
<feature type="transmembrane region" description="Helical" evidence="6">
    <location>
        <begin position="307"/>
        <end position="326"/>
    </location>
</feature>
<feature type="transmembrane region" description="Helical" evidence="6">
    <location>
        <begin position="133"/>
        <end position="154"/>
    </location>
</feature>
<dbReference type="GO" id="GO:0050909">
    <property type="term" value="P:sensory perception of taste"/>
    <property type="evidence" value="ECO:0007669"/>
    <property type="project" value="InterPro"/>
</dbReference>
<comment type="caution">
    <text evidence="8">The sequence shown here is derived from an EMBL/GenBank/DDBJ whole genome shotgun (WGS) entry which is preliminary data.</text>
</comment>
<evidence type="ECO:0000256" key="7">
    <source>
        <dbReference type="SAM" id="SignalP"/>
    </source>
</evidence>
<feature type="transmembrane region" description="Helical" evidence="6">
    <location>
        <begin position="166"/>
        <end position="189"/>
    </location>
</feature>
<feature type="chain" id="PRO_5023085884" description="Gustatory receptor" evidence="7">
    <location>
        <begin position="22"/>
        <end position="328"/>
    </location>
</feature>
<keyword evidence="5 6" id="KW-0472">Membrane</keyword>
<evidence type="ECO:0000256" key="6">
    <source>
        <dbReference type="SAM" id="Phobius"/>
    </source>
</evidence>
<keyword evidence="7" id="KW-0732">Signal</keyword>
<dbReference type="Pfam" id="PF08395">
    <property type="entry name" value="7tm_7"/>
    <property type="match status" value="1"/>
</dbReference>
<proteinExistence type="predicted"/>
<dbReference type="InterPro" id="IPR013604">
    <property type="entry name" value="7TM_chemorcpt"/>
</dbReference>
<dbReference type="AlphaFoldDB" id="A0A5B7GN23"/>
<protein>
    <recommendedName>
        <fullName evidence="10">Gustatory receptor</fullName>
    </recommendedName>
</protein>
<evidence type="ECO:0000313" key="8">
    <source>
        <dbReference type="EMBL" id="MPC61580.1"/>
    </source>
</evidence>
<name>A0A5B7GN23_PORTR</name>
<keyword evidence="2" id="KW-1003">Cell membrane</keyword>
<evidence type="ECO:0000256" key="2">
    <source>
        <dbReference type="ARBA" id="ARBA00022475"/>
    </source>
</evidence>
<evidence type="ECO:0008006" key="10">
    <source>
        <dbReference type="Google" id="ProtNLM"/>
    </source>
</evidence>
<dbReference type="EMBL" id="VSRR010018670">
    <property type="protein sequence ID" value="MPC61580.1"/>
    <property type="molecule type" value="Genomic_DNA"/>
</dbReference>
<evidence type="ECO:0000256" key="4">
    <source>
        <dbReference type="ARBA" id="ARBA00022989"/>
    </source>
</evidence>
<keyword evidence="4 6" id="KW-1133">Transmembrane helix</keyword>
<feature type="transmembrane region" description="Helical" evidence="6">
    <location>
        <begin position="45"/>
        <end position="63"/>
    </location>
</feature>
<feature type="transmembrane region" description="Helical" evidence="6">
    <location>
        <begin position="253"/>
        <end position="271"/>
    </location>
</feature>
<keyword evidence="9" id="KW-1185">Reference proteome</keyword>
<evidence type="ECO:0000256" key="1">
    <source>
        <dbReference type="ARBA" id="ARBA00004651"/>
    </source>
</evidence>
<evidence type="ECO:0000256" key="5">
    <source>
        <dbReference type="ARBA" id="ARBA00023136"/>
    </source>
</evidence>
<dbReference type="GO" id="GO:0005886">
    <property type="term" value="C:plasma membrane"/>
    <property type="evidence" value="ECO:0007669"/>
    <property type="project" value="UniProtKB-SubCell"/>
</dbReference>
<sequence length="328" mass="37091">MEKKSRHLLLWTLAMLRVAGGLPYTWTASGYWEGRLQLRRRRALLAWSGVVVLYLLTICIYRTKNYMLETAMFQDVSSALFTINNLLVNFTPTCLIFFALCKANKMVSMVQLISLVQAQATCDQHTTESHINIAIILLATMVCTAGAPVSLFILSINEQYHFNITIIHQEVIFSLIVILVLGIMTVVMLEITDLTERLTTCLAGSEDSRNNADQTPFFDKIFIKIDCLVSHERSLRMLNEAARKAEDYLRMPLLLIGGEGFLNILFTFYMMTQSTTPVHVTHLLFLASFIGRSWCAMHVIDLYKSKVMCVPLFLVCGGMGACALQHNR</sequence>
<comment type="subcellular location">
    <subcellularLocation>
        <location evidence="1">Cell membrane</location>
        <topology evidence="1">Multi-pass membrane protein</topology>
    </subcellularLocation>
</comment>
<reference evidence="8 9" key="1">
    <citation type="submission" date="2019-05" db="EMBL/GenBank/DDBJ databases">
        <title>Another draft genome of Portunus trituberculatus and its Hox gene families provides insights of decapod evolution.</title>
        <authorList>
            <person name="Jeong J.-H."/>
            <person name="Song I."/>
            <person name="Kim S."/>
            <person name="Choi T."/>
            <person name="Kim D."/>
            <person name="Ryu S."/>
            <person name="Kim W."/>
        </authorList>
    </citation>
    <scope>NUCLEOTIDE SEQUENCE [LARGE SCALE GENOMIC DNA]</scope>
    <source>
        <tissue evidence="8">Muscle</tissue>
    </source>
</reference>
<keyword evidence="3 6" id="KW-0812">Transmembrane</keyword>
<evidence type="ECO:0000313" key="9">
    <source>
        <dbReference type="Proteomes" id="UP000324222"/>
    </source>
</evidence>